<feature type="region of interest" description="Disordered" evidence="7">
    <location>
        <begin position="122"/>
        <end position="142"/>
    </location>
</feature>
<feature type="compositionally biased region" description="Acidic residues" evidence="7">
    <location>
        <begin position="358"/>
        <end position="369"/>
    </location>
</feature>
<evidence type="ECO:0000256" key="4">
    <source>
        <dbReference type="ARBA" id="ARBA00022806"/>
    </source>
</evidence>
<dbReference type="GO" id="GO:0004386">
    <property type="term" value="F:helicase activity"/>
    <property type="evidence" value="ECO:0007669"/>
    <property type="project" value="UniProtKB-KW"/>
</dbReference>
<dbReference type="Proteomes" id="UP001293254">
    <property type="component" value="Unassembled WGS sequence"/>
</dbReference>
<dbReference type="InterPro" id="IPR001650">
    <property type="entry name" value="Helicase_C-like"/>
</dbReference>
<dbReference type="InterPro" id="IPR027417">
    <property type="entry name" value="P-loop_NTPase"/>
</dbReference>
<dbReference type="Pfam" id="PF00271">
    <property type="entry name" value="Helicase_C"/>
    <property type="match status" value="1"/>
</dbReference>
<dbReference type="GO" id="GO:0005524">
    <property type="term" value="F:ATP binding"/>
    <property type="evidence" value="ECO:0007669"/>
    <property type="project" value="UniProtKB-KW"/>
</dbReference>
<dbReference type="InterPro" id="IPR049730">
    <property type="entry name" value="SNF2/RAD54-like_C"/>
</dbReference>
<keyword evidence="3" id="KW-0378">Hydrolase</keyword>
<evidence type="ECO:0000256" key="7">
    <source>
        <dbReference type="SAM" id="MobiDB-lite"/>
    </source>
</evidence>
<comment type="subcellular location">
    <subcellularLocation>
        <location evidence="1">Nucleus</location>
    </subcellularLocation>
</comment>
<evidence type="ECO:0000256" key="6">
    <source>
        <dbReference type="ARBA" id="ARBA00023242"/>
    </source>
</evidence>
<dbReference type="Gene3D" id="3.40.50.300">
    <property type="entry name" value="P-loop containing nucleotide triphosphate hydrolases"/>
    <property type="match status" value="1"/>
</dbReference>
<feature type="domain" description="Helicase C-terminal" evidence="9">
    <location>
        <begin position="848"/>
        <end position="1016"/>
    </location>
</feature>
<dbReference type="GO" id="GO:0005634">
    <property type="term" value="C:nucleus"/>
    <property type="evidence" value="ECO:0007669"/>
    <property type="project" value="UniProtKB-SubCell"/>
</dbReference>
<evidence type="ECO:0000313" key="10">
    <source>
        <dbReference type="EMBL" id="KAK4437736.1"/>
    </source>
</evidence>
<feature type="region of interest" description="Disordered" evidence="7">
    <location>
        <begin position="355"/>
        <end position="376"/>
    </location>
</feature>
<dbReference type="AlphaFoldDB" id="A0AAE2CWZ8"/>
<feature type="domain" description="Helicase ATP-binding" evidence="8">
    <location>
        <begin position="510"/>
        <end position="689"/>
    </location>
</feature>
<dbReference type="SMART" id="SM00490">
    <property type="entry name" value="HELICc"/>
    <property type="match status" value="1"/>
</dbReference>
<keyword evidence="6" id="KW-0539">Nucleus</keyword>
<evidence type="ECO:0000256" key="1">
    <source>
        <dbReference type="ARBA" id="ARBA00004123"/>
    </source>
</evidence>
<dbReference type="SUPFAM" id="SSF52540">
    <property type="entry name" value="P-loop containing nucleoside triphosphate hydrolases"/>
    <property type="match status" value="2"/>
</dbReference>
<evidence type="ECO:0000313" key="11">
    <source>
        <dbReference type="Proteomes" id="UP001293254"/>
    </source>
</evidence>
<dbReference type="Pfam" id="PF00176">
    <property type="entry name" value="SNF2-rel_dom"/>
    <property type="match status" value="1"/>
</dbReference>
<dbReference type="PROSITE" id="PS51194">
    <property type="entry name" value="HELICASE_CTER"/>
    <property type="match status" value="1"/>
</dbReference>
<dbReference type="InterPro" id="IPR014001">
    <property type="entry name" value="Helicase_ATP-bd"/>
</dbReference>
<protein>
    <submittedName>
        <fullName evidence="10">Protein CHROMATIN REMODELING 35</fullName>
    </submittedName>
</protein>
<dbReference type="GO" id="GO:0080188">
    <property type="term" value="P:gene silencing by siRNA-directed DNA methylation"/>
    <property type="evidence" value="ECO:0007669"/>
    <property type="project" value="InterPro"/>
</dbReference>
<evidence type="ECO:0000256" key="2">
    <source>
        <dbReference type="ARBA" id="ARBA00022741"/>
    </source>
</evidence>
<dbReference type="PANTHER" id="PTHR45821">
    <property type="entry name" value="SNF2 DOMAIN-CONTAINING PROTEIN CLASSY 2-RELATED"/>
    <property type="match status" value="1"/>
</dbReference>
<proteinExistence type="predicted"/>
<dbReference type="CDD" id="cd18793">
    <property type="entry name" value="SF2_C_SNF"/>
    <property type="match status" value="1"/>
</dbReference>
<dbReference type="EMBL" id="JACGWO010000001">
    <property type="protein sequence ID" value="KAK4437736.1"/>
    <property type="molecule type" value="Genomic_DNA"/>
</dbReference>
<dbReference type="PANTHER" id="PTHR45821:SF1">
    <property type="entry name" value="ATP-DEPENDENT HELICASE FAMILY PROTEIN-RELATED"/>
    <property type="match status" value="1"/>
</dbReference>
<reference evidence="10" key="1">
    <citation type="submission" date="2020-06" db="EMBL/GenBank/DDBJ databases">
        <authorList>
            <person name="Li T."/>
            <person name="Hu X."/>
            <person name="Zhang T."/>
            <person name="Song X."/>
            <person name="Zhang H."/>
            <person name="Dai N."/>
            <person name="Sheng W."/>
            <person name="Hou X."/>
            <person name="Wei L."/>
        </authorList>
    </citation>
    <scope>NUCLEOTIDE SEQUENCE</scope>
    <source>
        <strain evidence="10">3651</strain>
        <tissue evidence="10">Leaf</tissue>
    </source>
</reference>
<dbReference type="InterPro" id="IPR000330">
    <property type="entry name" value="SNF2_N"/>
</dbReference>
<dbReference type="InterPro" id="IPR038718">
    <property type="entry name" value="SNF2-like_sf"/>
</dbReference>
<keyword evidence="5" id="KW-0067">ATP-binding</keyword>
<accession>A0AAE2CWZ8</accession>
<dbReference type="SMART" id="SM00487">
    <property type="entry name" value="DEXDc"/>
    <property type="match status" value="1"/>
</dbReference>
<keyword evidence="4" id="KW-0347">Helicase</keyword>
<dbReference type="GO" id="GO:0016787">
    <property type="term" value="F:hydrolase activity"/>
    <property type="evidence" value="ECO:0007669"/>
    <property type="project" value="UniProtKB-KW"/>
</dbReference>
<gene>
    <name evidence="10" type="ORF">Salat_0107600</name>
</gene>
<dbReference type="InterPro" id="IPR044567">
    <property type="entry name" value="CLSY/DRD1"/>
</dbReference>
<keyword evidence="2" id="KW-0547">Nucleotide-binding</keyword>
<name>A0AAE2CWZ8_9LAMI</name>
<evidence type="ECO:0000256" key="5">
    <source>
        <dbReference type="ARBA" id="ARBA00022840"/>
    </source>
</evidence>
<comment type="caution">
    <text evidence="10">The sequence shown here is derived from an EMBL/GenBank/DDBJ whole genome shotgun (WGS) entry which is preliminary data.</text>
</comment>
<evidence type="ECO:0000259" key="8">
    <source>
        <dbReference type="PROSITE" id="PS51192"/>
    </source>
</evidence>
<organism evidence="10 11">
    <name type="scientific">Sesamum alatum</name>
    <dbReference type="NCBI Taxonomy" id="300844"/>
    <lineage>
        <taxon>Eukaryota</taxon>
        <taxon>Viridiplantae</taxon>
        <taxon>Streptophyta</taxon>
        <taxon>Embryophyta</taxon>
        <taxon>Tracheophyta</taxon>
        <taxon>Spermatophyta</taxon>
        <taxon>Magnoliopsida</taxon>
        <taxon>eudicotyledons</taxon>
        <taxon>Gunneridae</taxon>
        <taxon>Pentapetalae</taxon>
        <taxon>asterids</taxon>
        <taxon>lamiids</taxon>
        <taxon>Lamiales</taxon>
        <taxon>Pedaliaceae</taxon>
        <taxon>Sesamum</taxon>
    </lineage>
</organism>
<reference evidence="10" key="2">
    <citation type="journal article" date="2024" name="Plant">
        <title>Genomic evolution and insights into agronomic trait innovations of Sesamum species.</title>
        <authorList>
            <person name="Miao H."/>
            <person name="Wang L."/>
            <person name="Qu L."/>
            <person name="Liu H."/>
            <person name="Sun Y."/>
            <person name="Le M."/>
            <person name="Wang Q."/>
            <person name="Wei S."/>
            <person name="Zheng Y."/>
            <person name="Lin W."/>
            <person name="Duan Y."/>
            <person name="Cao H."/>
            <person name="Xiong S."/>
            <person name="Wang X."/>
            <person name="Wei L."/>
            <person name="Li C."/>
            <person name="Ma Q."/>
            <person name="Ju M."/>
            <person name="Zhao R."/>
            <person name="Li G."/>
            <person name="Mu C."/>
            <person name="Tian Q."/>
            <person name="Mei H."/>
            <person name="Zhang T."/>
            <person name="Gao T."/>
            <person name="Zhang H."/>
        </authorList>
    </citation>
    <scope>NUCLEOTIDE SEQUENCE</scope>
    <source>
        <strain evidence="10">3651</strain>
    </source>
</reference>
<evidence type="ECO:0000259" key="9">
    <source>
        <dbReference type="PROSITE" id="PS51194"/>
    </source>
</evidence>
<keyword evidence="11" id="KW-1185">Reference proteome</keyword>
<sequence length="1038" mass="118595">MRQSVRRAFYMSEFAATMAPRFVLHIQQYKTKVRVTALVRDQLVGDGKAVSFQNYLPPSLRATQFNRCSCHNEFRKLRRCFEVEKPLPPRKSKKILWTNCDMAAATERNYYQNPFMRRFPATSSSDLGSKRRKRIKTDEGREYKDSASSASWRFESDQRRNRTNSLVVDHSDPFSINNVLEELDSGKFGSVNKDIKELLMRRRQLLDSFYAADPELASACLDVQNEVAPKTTELAAPNVIDLDDDQDGSNVAVQCFYPATQQLDNAGPVVIIDSDDDDGMGQNWRPPYLEVSLKKPSGNLLMKDFVEWNFSRNQSSREADAYIGGEAEPSHAGGVTESIKDKGEYVTESIKDKGEYVGTDDDMEDESGELSDANSDGLGDIWNEMTVALECTKDATEDATLDEYEAGDEEECEHSFILKDDIGDVCRICGVIKRGIEKIIEYNFSKGTRSTRTYRYEGRTTRELDQTEIFPDGFKLSDSDFTAAEIYPHPRHRKEMKPHQIEGFNFLLSNLVTDNPGGCILAHAPGSGKTFMIISFLQSFMAKYPAARPLVVLPRGILAIWKKEFLRWQVEDIPLYDFYSVKADSRAQQLEVLKEWVKERSILFLGYKQFSSIICDADDGQIAVACQTYLLKVPTILILDEGHTPRNQDTDVLTSLERVETTRKVVLSGTLYQNHVKEVFNILNLVRPKFLKMETSKAIRRRILSRAEISSRRNLMKHGRDNEFYELIEHTLIKDENHMRKVTVIQDLREMTRKVLHYYKGDNLDELPGLVDFTVFLRLSPWQKSEVKELTKTLARKFTISAQGSAIYVHPKLKALAKNSGVKDRVDEEKIDVVMERLDVKEGAKLNFYLNLLHLCESSGEKLLVFSQYLLPLKFLERMTAKLKGYSVGREMFMITGDSDAETRESFMEKFNYSSEARVFFGSIRACGEGISLVGASRIIILDIHLNPSVTRQAIGRAFRPGQVRKVYTYRLIASGSPEEEDHITCFKKESIAKMWFEWDECSGHQNPEMETVDVNNCGDIFLETARLNEDVISVFKR</sequence>
<evidence type="ECO:0000256" key="3">
    <source>
        <dbReference type="ARBA" id="ARBA00022801"/>
    </source>
</evidence>
<dbReference type="Gene3D" id="3.40.50.10810">
    <property type="entry name" value="Tandem AAA-ATPase domain"/>
    <property type="match status" value="1"/>
</dbReference>
<dbReference type="PROSITE" id="PS51192">
    <property type="entry name" value="HELICASE_ATP_BIND_1"/>
    <property type="match status" value="1"/>
</dbReference>